<organism evidence="3 4">
    <name type="scientific">Corallococcus sicarius</name>
    <dbReference type="NCBI Taxonomy" id="2316726"/>
    <lineage>
        <taxon>Bacteria</taxon>
        <taxon>Pseudomonadati</taxon>
        <taxon>Myxococcota</taxon>
        <taxon>Myxococcia</taxon>
        <taxon>Myxococcales</taxon>
        <taxon>Cystobacterineae</taxon>
        <taxon>Myxococcaceae</taxon>
        <taxon>Corallococcus</taxon>
    </lineage>
</organism>
<dbReference type="Pfam" id="PF04280">
    <property type="entry name" value="Tim44"/>
    <property type="match status" value="1"/>
</dbReference>
<dbReference type="SUPFAM" id="SSF54427">
    <property type="entry name" value="NTF2-like"/>
    <property type="match status" value="1"/>
</dbReference>
<dbReference type="Proteomes" id="UP000273405">
    <property type="component" value="Unassembled WGS sequence"/>
</dbReference>
<dbReference type="InterPro" id="IPR032710">
    <property type="entry name" value="NTF2-like_dom_sf"/>
</dbReference>
<protein>
    <recommendedName>
        <fullName evidence="2">Tim44-like domain-containing protein</fullName>
    </recommendedName>
</protein>
<evidence type="ECO:0000259" key="2">
    <source>
        <dbReference type="SMART" id="SM00978"/>
    </source>
</evidence>
<gene>
    <name evidence="3" type="ORF">D7X12_35460</name>
</gene>
<dbReference type="InterPro" id="IPR007379">
    <property type="entry name" value="Tim44-like_dom"/>
</dbReference>
<feature type="domain" description="Tim44-like" evidence="2">
    <location>
        <begin position="91"/>
        <end position="215"/>
    </location>
</feature>
<keyword evidence="1" id="KW-1133">Transmembrane helix</keyword>
<dbReference type="AlphaFoldDB" id="A0A3A8MR07"/>
<dbReference type="Gene3D" id="3.10.450.240">
    <property type="match status" value="1"/>
</dbReference>
<feature type="transmembrane region" description="Helical" evidence="1">
    <location>
        <begin position="6"/>
        <end position="29"/>
    </location>
</feature>
<sequence length="480" mass="52964">MGEVLQFLIMGSFCLLVGAGFAGLIYVSARQQFKKFGIKDMAHLRKLAKEPPEAMQATVDATVREELEPVKVTPPGHSPRSRLEQLREVGLRGDAGTLERFDPDFSPVVFEDFAHALFTRVHEARGGGRLDRVGAWLSDDAFEALRTLGRPAQVKDPLVGVMAYADVTGVADNSSRVQVSLRFEAHYTEVDAVGAEQPWYVTEAWTLERTPAVASRSPDTVGTFIFTCPNCGAPSEAQRGGTCYRCDTKVNTGGFDWVVQSVRLLAREQRVPRGIGPPRSRDPKLPTLRDARAEANLDALGREDPDFILLALRPRLELILQEVRAGASHPDGQGMRPFLGDNVFRSQRHGSQASRDAGVRHVTRRSAIQHVSLARMSRDTYYDALTVRVHATCVDYSVRESDQKLVAGSAEHPRDFSEYWTLVRRRGVKGAPGTTRTCPSCGKPLTVDAAGYCMSCQAHLTSGAFDWVLHRIEQDASYRG</sequence>
<keyword evidence="1" id="KW-0472">Membrane</keyword>
<feature type="domain" description="Tim44-like" evidence="2">
    <location>
        <begin position="293"/>
        <end position="474"/>
    </location>
</feature>
<dbReference type="EMBL" id="RAWG01000357">
    <property type="protein sequence ID" value="RKH34040.1"/>
    <property type="molecule type" value="Genomic_DNA"/>
</dbReference>
<name>A0A3A8MR07_9BACT</name>
<reference evidence="4" key="1">
    <citation type="submission" date="2018-09" db="EMBL/GenBank/DDBJ databases">
        <authorList>
            <person name="Livingstone P.G."/>
            <person name="Whitworth D.E."/>
        </authorList>
    </citation>
    <scope>NUCLEOTIDE SEQUENCE [LARGE SCALE GENOMIC DNA]</scope>
    <source>
        <strain evidence="4">CA040B</strain>
    </source>
</reference>
<proteinExistence type="predicted"/>
<keyword evidence="1" id="KW-0812">Transmembrane</keyword>
<accession>A0A3A8MR07</accession>
<keyword evidence="4" id="KW-1185">Reference proteome</keyword>
<evidence type="ECO:0000256" key="1">
    <source>
        <dbReference type="SAM" id="Phobius"/>
    </source>
</evidence>
<evidence type="ECO:0000313" key="4">
    <source>
        <dbReference type="Proteomes" id="UP000273405"/>
    </source>
</evidence>
<dbReference type="OrthoDB" id="9780873at2"/>
<dbReference type="SMART" id="SM00978">
    <property type="entry name" value="Tim44"/>
    <property type="match status" value="2"/>
</dbReference>
<dbReference type="RefSeq" id="WP_120629634.1">
    <property type="nucleotide sequence ID" value="NZ_RAWG01000357.1"/>
</dbReference>
<comment type="caution">
    <text evidence="3">The sequence shown here is derived from an EMBL/GenBank/DDBJ whole genome shotgun (WGS) entry which is preliminary data.</text>
</comment>
<evidence type="ECO:0000313" key="3">
    <source>
        <dbReference type="EMBL" id="RKH34040.1"/>
    </source>
</evidence>